<dbReference type="AlphaFoldDB" id="A0A914V3E4"/>
<dbReference type="WBParaSite" id="PSAMB.scaffold14777size1783.g36224.t1">
    <property type="protein sequence ID" value="PSAMB.scaffold14777size1783.g36224.t1"/>
    <property type="gene ID" value="PSAMB.scaffold14777size1783.g36224"/>
</dbReference>
<dbReference type="PANTHER" id="PTHR15696">
    <property type="entry name" value="SMG-7 SUPPRESSOR WITH MORPHOLOGICAL EFFECT ON GENITALIA PROTEIN 7"/>
    <property type="match status" value="1"/>
</dbReference>
<reference evidence="3" key="1">
    <citation type="submission" date="2022-11" db="UniProtKB">
        <authorList>
            <consortium name="WormBaseParasite"/>
        </authorList>
    </citation>
    <scope>IDENTIFICATION</scope>
</reference>
<sequence>MMIRTCLEQKGSVKLRAMTIFILDNACILFDHVTESLKQAAATPIASAVVKPITAAEPKQGRTRNNSEPKRDRRARVQRPIVRRRRRGSSSEDGEDGDDDRPHSASPISEADDTDEDDDSDVHSERDDGADIVELSDSSDDEQGAGRNRENTDARRALNGATGDGNKTDAPSSNAPDKLEILRDCEWLKVVKLTVDWLRFSISLITSPADERHPIWKALANLLNVLPSEQDMSNRAFDGVLGASESGDLRSSHKWQQKDVMPEDVLVRGVAVFDSTHAAFDWDERCRLSPAAQVANRLLAVRSFGRHLAEMKLVGFAFDRDTALFSVQTADKKNNLLPPHNDASPVSRP</sequence>
<evidence type="ECO:0000313" key="2">
    <source>
        <dbReference type="Proteomes" id="UP000887566"/>
    </source>
</evidence>
<organism evidence="2 3">
    <name type="scientific">Plectus sambesii</name>
    <dbReference type="NCBI Taxonomy" id="2011161"/>
    <lineage>
        <taxon>Eukaryota</taxon>
        <taxon>Metazoa</taxon>
        <taxon>Ecdysozoa</taxon>
        <taxon>Nematoda</taxon>
        <taxon>Chromadorea</taxon>
        <taxon>Plectida</taxon>
        <taxon>Plectina</taxon>
        <taxon>Plectoidea</taxon>
        <taxon>Plectidae</taxon>
        <taxon>Plectus</taxon>
    </lineage>
</organism>
<feature type="compositionally biased region" description="Basic residues" evidence="1">
    <location>
        <begin position="72"/>
        <end position="88"/>
    </location>
</feature>
<dbReference type="GO" id="GO:0005697">
    <property type="term" value="C:telomerase holoenzyme complex"/>
    <property type="evidence" value="ECO:0007669"/>
    <property type="project" value="TreeGrafter"/>
</dbReference>
<dbReference type="GO" id="GO:0042162">
    <property type="term" value="F:telomeric DNA binding"/>
    <property type="evidence" value="ECO:0007669"/>
    <property type="project" value="TreeGrafter"/>
</dbReference>
<accession>A0A914V3E4</accession>
<feature type="compositionally biased region" description="Basic and acidic residues" evidence="1">
    <location>
        <begin position="147"/>
        <end position="156"/>
    </location>
</feature>
<dbReference type="Proteomes" id="UP000887566">
    <property type="component" value="Unplaced"/>
</dbReference>
<dbReference type="GO" id="GO:0000184">
    <property type="term" value="P:nuclear-transcribed mRNA catabolic process, nonsense-mediated decay"/>
    <property type="evidence" value="ECO:0007669"/>
    <property type="project" value="TreeGrafter"/>
</dbReference>
<dbReference type="SUPFAM" id="SSF48452">
    <property type="entry name" value="TPR-like"/>
    <property type="match status" value="1"/>
</dbReference>
<feature type="compositionally biased region" description="Acidic residues" evidence="1">
    <location>
        <begin position="110"/>
        <end position="120"/>
    </location>
</feature>
<evidence type="ECO:0000313" key="3">
    <source>
        <dbReference type="WBParaSite" id="PSAMB.scaffold14777size1783.g36224.t1"/>
    </source>
</evidence>
<dbReference type="GO" id="GO:0070034">
    <property type="term" value="F:telomerase RNA binding"/>
    <property type="evidence" value="ECO:0007669"/>
    <property type="project" value="TreeGrafter"/>
</dbReference>
<keyword evidence="2" id="KW-1185">Reference proteome</keyword>
<feature type="region of interest" description="Disordered" evidence="1">
    <location>
        <begin position="53"/>
        <end position="176"/>
    </location>
</feature>
<name>A0A914V3E4_9BILA</name>
<evidence type="ECO:0000256" key="1">
    <source>
        <dbReference type="SAM" id="MobiDB-lite"/>
    </source>
</evidence>
<dbReference type="InterPro" id="IPR045153">
    <property type="entry name" value="Est1/Ebs1-like"/>
</dbReference>
<protein>
    <submittedName>
        <fullName evidence="3">Uncharacterized protein</fullName>
    </submittedName>
</protein>
<dbReference type="InterPro" id="IPR011990">
    <property type="entry name" value="TPR-like_helical_dom_sf"/>
</dbReference>
<dbReference type="PANTHER" id="PTHR15696:SF7">
    <property type="entry name" value="NONSENSE-MEDIATED MRNA DECAY FACTOR"/>
    <property type="match status" value="1"/>
</dbReference>
<proteinExistence type="predicted"/>